<keyword evidence="3" id="KW-1185">Reference proteome</keyword>
<dbReference type="Proteomes" id="UP000507245">
    <property type="component" value="Unassembled WGS sequence"/>
</dbReference>
<evidence type="ECO:0000313" key="2">
    <source>
        <dbReference type="EMBL" id="CAB4297492.1"/>
    </source>
</evidence>
<accession>A0A6J5WD00</accession>
<gene>
    <name evidence="2" type="ORF">ORAREDHAP_LOCUS9440</name>
</gene>
<organism evidence="2 3">
    <name type="scientific">Prunus armeniaca</name>
    <name type="common">Apricot</name>
    <name type="synonym">Armeniaca vulgaris</name>
    <dbReference type="NCBI Taxonomy" id="36596"/>
    <lineage>
        <taxon>Eukaryota</taxon>
        <taxon>Viridiplantae</taxon>
        <taxon>Streptophyta</taxon>
        <taxon>Embryophyta</taxon>
        <taxon>Tracheophyta</taxon>
        <taxon>Spermatophyta</taxon>
        <taxon>Magnoliopsida</taxon>
        <taxon>eudicotyledons</taxon>
        <taxon>Gunneridae</taxon>
        <taxon>Pentapetalae</taxon>
        <taxon>rosids</taxon>
        <taxon>fabids</taxon>
        <taxon>Rosales</taxon>
        <taxon>Rosaceae</taxon>
        <taxon>Amygdaloideae</taxon>
        <taxon>Amygdaleae</taxon>
        <taxon>Prunus</taxon>
    </lineage>
</organism>
<feature type="transmembrane region" description="Helical" evidence="1">
    <location>
        <begin position="62"/>
        <end position="79"/>
    </location>
</feature>
<reference evidence="3" key="1">
    <citation type="journal article" date="2020" name="Genome Biol.">
        <title>Gamete binning: chromosome-level and haplotype-resolved genome assembly enabled by high-throughput single-cell sequencing of gamete genomes.</title>
        <authorList>
            <person name="Campoy J.A."/>
            <person name="Sun H."/>
            <person name="Goel M."/>
            <person name="Jiao W.-B."/>
            <person name="Folz-Donahue K."/>
            <person name="Wang N."/>
            <person name="Rubio M."/>
            <person name="Liu C."/>
            <person name="Kukat C."/>
            <person name="Ruiz D."/>
            <person name="Huettel B."/>
            <person name="Schneeberger K."/>
        </authorList>
    </citation>
    <scope>NUCLEOTIDE SEQUENCE [LARGE SCALE GENOMIC DNA]</scope>
    <source>
        <strain evidence="3">cv. Rojo Pasion</strain>
    </source>
</reference>
<dbReference type="AlphaFoldDB" id="A0A6J5WD00"/>
<keyword evidence="1" id="KW-0812">Transmembrane</keyword>
<name>A0A6J5WD00_PRUAR</name>
<dbReference type="EMBL" id="CAEKKB010000001">
    <property type="protein sequence ID" value="CAB4297492.1"/>
    <property type="molecule type" value="Genomic_DNA"/>
</dbReference>
<sequence length="80" mass="9053">MGVWSKKTWGKFRDSTTATVAERQKLCGLLLGAALWLNFEDTAKGVLVLGVVWVLCTFKGEGWVWVLMSFLILSFFFFSL</sequence>
<proteinExistence type="predicted"/>
<keyword evidence="1" id="KW-1133">Transmembrane helix</keyword>
<evidence type="ECO:0000313" key="3">
    <source>
        <dbReference type="Proteomes" id="UP000507245"/>
    </source>
</evidence>
<keyword evidence="1" id="KW-0472">Membrane</keyword>
<protein>
    <submittedName>
        <fullName evidence="2">Uncharacterized protein</fullName>
    </submittedName>
</protein>
<evidence type="ECO:0000256" key="1">
    <source>
        <dbReference type="SAM" id="Phobius"/>
    </source>
</evidence>